<evidence type="ECO:0000313" key="3">
    <source>
        <dbReference type="Proteomes" id="UP000785679"/>
    </source>
</evidence>
<keyword evidence="3" id="KW-1185">Reference proteome</keyword>
<keyword evidence="1" id="KW-0472">Membrane</keyword>
<sequence length="423" mass="49321">MRAIFRKSTDLLKYVSAGKYHTPFYHKDQNYHSSAIGGILTILYLIFIVVYAVIVLSDTFRLQNWQLDSNLKKLQAISGQIFEKEGLCKGACLDFTVQEFIDIFSDYRLVFWQDPELGCGTSSILFTFATNPIQRIPFKPINDICEFRIRDIKQELFSPDYTTYFQMNENFIYPSGPEYNNDDNLSYDTDEVILSSSIEILIYFDLQVYNETSKRAFKREMNRYSATQFGKLLHFDTFSIGGDQMLNERIVLEEYSSWDSTLPRQIFEREGQIKKVKYANVLGYPQSQYGGPDFIRVDFDFQRLALSIQRSPDSILTAIAKIGGIFALFRFFQLFQGYNRGKFEASIEKSLTQNTQQQEKPLEINGTDIEQSLIQKEGEKQIAYKEIFTFENFANLIIENHRLKKQATKFEKLLEDLESKKVH</sequence>
<proteinExistence type="predicted"/>
<comment type="caution">
    <text evidence="2">The sequence shown here is derived from an EMBL/GenBank/DDBJ whole genome shotgun (WGS) entry which is preliminary data.</text>
</comment>
<keyword evidence="1" id="KW-0812">Transmembrane</keyword>
<name>A0A8J8NN56_HALGN</name>
<accession>A0A8J8NN56</accession>
<reference evidence="2" key="1">
    <citation type="submission" date="2019-06" db="EMBL/GenBank/DDBJ databases">
        <authorList>
            <person name="Zheng W."/>
        </authorList>
    </citation>
    <scope>NUCLEOTIDE SEQUENCE</scope>
    <source>
        <strain evidence="2">QDHG01</strain>
    </source>
</reference>
<gene>
    <name evidence="2" type="ORF">FGO68_gene17090</name>
</gene>
<keyword evidence="1" id="KW-1133">Transmembrane helix</keyword>
<evidence type="ECO:0008006" key="4">
    <source>
        <dbReference type="Google" id="ProtNLM"/>
    </source>
</evidence>
<evidence type="ECO:0000313" key="2">
    <source>
        <dbReference type="EMBL" id="TNV78368.1"/>
    </source>
</evidence>
<dbReference type="AlphaFoldDB" id="A0A8J8NN56"/>
<dbReference type="EMBL" id="RRYP01010463">
    <property type="protein sequence ID" value="TNV78368.1"/>
    <property type="molecule type" value="Genomic_DNA"/>
</dbReference>
<dbReference type="Proteomes" id="UP000785679">
    <property type="component" value="Unassembled WGS sequence"/>
</dbReference>
<organism evidence="2 3">
    <name type="scientific">Halteria grandinella</name>
    <dbReference type="NCBI Taxonomy" id="5974"/>
    <lineage>
        <taxon>Eukaryota</taxon>
        <taxon>Sar</taxon>
        <taxon>Alveolata</taxon>
        <taxon>Ciliophora</taxon>
        <taxon>Intramacronucleata</taxon>
        <taxon>Spirotrichea</taxon>
        <taxon>Stichotrichia</taxon>
        <taxon>Sporadotrichida</taxon>
        <taxon>Halteriidae</taxon>
        <taxon>Halteria</taxon>
    </lineage>
</organism>
<protein>
    <recommendedName>
        <fullName evidence="4">Transmembrane protein</fullName>
    </recommendedName>
</protein>
<feature type="transmembrane region" description="Helical" evidence="1">
    <location>
        <begin position="35"/>
        <end position="56"/>
    </location>
</feature>
<evidence type="ECO:0000256" key="1">
    <source>
        <dbReference type="SAM" id="Phobius"/>
    </source>
</evidence>